<sequence length="434" mass="47628">MASVVAAPTASIEDAVRLVPSRRGKEKAVYGGRTFTLEQHNGDRYRWRCDVRTCKARLTTDVYDGRHMVYRFRQHDEEPHKSVTRERATRKGLASYKQQVVVTFQSAAGPRSFPSAMASRVEGSHEPSVEIGEYRYILENVVEGVQFWRCEFVRCPGRCRTKDGVVVAGPSLHVHDTHLTAGDGAAADCGQVKSVEEAARLDRETDHFIHEMAARIQQNPSHAFFPSGTEISSTSSGNGADTTNRIAIKSEPASPIVQVEINEETRCLTPAAMAHRDDVNVVQSRLITPDNSITADFEEQPRNVGNEADDMESSDQEADDNEPGSRLLCIASYKSLANRSDVASGSGAALGSSSSRLNDVLSLVAGSQDPREKELRVDVLLQMRRLLEAETDLLVQKQRSEALRTEILRRKLSASGKVGDEPGRHSASAGPSSR</sequence>
<accession>A0AC60QFY5</accession>
<reference evidence="1 2" key="1">
    <citation type="journal article" date="2020" name="Cell">
        <title>Large-Scale Comparative Analyses of Tick Genomes Elucidate Their Genetic Diversity and Vector Capacities.</title>
        <authorList>
            <consortium name="Tick Genome and Microbiome Consortium (TIGMIC)"/>
            <person name="Jia N."/>
            <person name="Wang J."/>
            <person name="Shi W."/>
            <person name="Du L."/>
            <person name="Sun Y."/>
            <person name="Zhan W."/>
            <person name="Jiang J.F."/>
            <person name="Wang Q."/>
            <person name="Zhang B."/>
            <person name="Ji P."/>
            <person name="Bell-Sakyi L."/>
            <person name="Cui X.M."/>
            <person name="Yuan T.T."/>
            <person name="Jiang B.G."/>
            <person name="Yang W.F."/>
            <person name="Lam T.T."/>
            <person name="Chang Q.C."/>
            <person name="Ding S.J."/>
            <person name="Wang X.J."/>
            <person name="Zhu J.G."/>
            <person name="Ruan X.D."/>
            <person name="Zhao L."/>
            <person name="Wei J.T."/>
            <person name="Ye R.Z."/>
            <person name="Que T.C."/>
            <person name="Du C.H."/>
            <person name="Zhou Y.H."/>
            <person name="Cheng J.X."/>
            <person name="Dai P.F."/>
            <person name="Guo W.B."/>
            <person name="Han X.H."/>
            <person name="Huang E.J."/>
            <person name="Li L.F."/>
            <person name="Wei W."/>
            <person name="Gao Y.C."/>
            <person name="Liu J.Z."/>
            <person name="Shao H.Z."/>
            <person name="Wang X."/>
            <person name="Wang C.C."/>
            <person name="Yang T.C."/>
            <person name="Huo Q.B."/>
            <person name="Li W."/>
            <person name="Chen H.Y."/>
            <person name="Chen S.E."/>
            <person name="Zhou L.G."/>
            <person name="Ni X.B."/>
            <person name="Tian J.H."/>
            <person name="Sheng Y."/>
            <person name="Liu T."/>
            <person name="Pan Y.S."/>
            <person name="Xia L.Y."/>
            <person name="Li J."/>
            <person name="Zhao F."/>
            <person name="Cao W.C."/>
        </authorList>
    </citation>
    <scope>NUCLEOTIDE SEQUENCE [LARGE SCALE GENOMIC DNA]</scope>
    <source>
        <strain evidence="1">Iper-2018</strain>
    </source>
</reference>
<dbReference type="Proteomes" id="UP000805193">
    <property type="component" value="Unassembled WGS sequence"/>
</dbReference>
<dbReference type="EMBL" id="JABSTQ010009171">
    <property type="protein sequence ID" value="KAG0432161.1"/>
    <property type="molecule type" value="Genomic_DNA"/>
</dbReference>
<evidence type="ECO:0000313" key="2">
    <source>
        <dbReference type="Proteomes" id="UP000805193"/>
    </source>
</evidence>
<organism evidence="1 2">
    <name type="scientific">Ixodes persulcatus</name>
    <name type="common">Taiga tick</name>
    <dbReference type="NCBI Taxonomy" id="34615"/>
    <lineage>
        <taxon>Eukaryota</taxon>
        <taxon>Metazoa</taxon>
        <taxon>Ecdysozoa</taxon>
        <taxon>Arthropoda</taxon>
        <taxon>Chelicerata</taxon>
        <taxon>Arachnida</taxon>
        <taxon>Acari</taxon>
        <taxon>Parasitiformes</taxon>
        <taxon>Ixodida</taxon>
        <taxon>Ixodoidea</taxon>
        <taxon>Ixodidae</taxon>
        <taxon>Ixodinae</taxon>
        <taxon>Ixodes</taxon>
    </lineage>
</organism>
<comment type="caution">
    <text evidence="1">The sequence shown here is derived from an EMBL/GenBank/DDBJ whole genome shotgun (WGS) entry which is preliminary data.</text>
</comment>
<gene>
    <name evidence="1" type="ORF">HPB47_021105</name>
</gene>
<name>A0AC60QFY5_IXOPE</name>
<proteinExistence type="predicted"/>
<protein>
    <submittedName>
        <fullName evidence="1">Uncharacterized protein</fullName>
    </submittedName>
</protein>
<evidence type="ECO:0000313" key="1">
    <source>
        <dbReference type="EMBL" id="KAG0432161.1"/>
    </source>
</evidence>
<keyword evidence="2" id="KW-1185">Reference proteome</keyword>